<dbReference type="InterPro" id="IPR001789">
    <property type="entry name" value="Sig_transdc_resp-reg_receiver"/>
</dbReference>
<proteinExistence type="predicted"/>
<evidence type="ECO:0000256" key="3">
    <source>
        <dbReference type="ARBA" id="ARBA00023163"/>
    </source>
</evidence>
<keyword evidence="9" id="KW-1185">Reference proteome</keyword>
<gene>
    <name evidence="8" type="ORF">PFX98_04930</name>
</gene>
<evidence type="ECO:0000256" key="2">
    <source>
        <dbReference type="ARBA" id="ARBA00023125"/>
    </source>
</evidence>
<dbReference type="Gene3D" id="6.10.250.690">
    <property type="match status" value="1"/>
</dbReference>
<dbReference type="SMART" id="SM00448">
    <property type="entry name" value="REC"/>
    <property type="match status" value="1"/>
</dbReference>
<dbReference type="InterPro" id="IPR011006">
    <property type="entry name" value="CheY-like_superfamily"/>
</dbReference>
<dbReference type="Proteomes" id="UP001177769">
    <property type="component" value="Chromosome"/>
</dbReference>
<dbReference type="PANTHER" id="PTHR48111">
    <property type="entry name" value="REGULATOR OF RPOS"/>
    <property type="match status" value="1"/>
</dbReference>
<feature type="modified residue" description="4-aspartylphosphate" evidence="4">
    <location>
        <position position="51"/>
    </location>
</feature>
<feature type="domain" description="OmpR/PhoB-type" evidence="7">
    <location>
        <begin position="124"/>
        <end position="218"/>
    </location>
</feature>
<dbReference type="InterPro" id="IPR036388">
    <property type="entry name" value="WH-like_DNA-bd_sf"/>
</dbReference>
<keyword evidence="2 5" id="KW-0238">DNA-binding</keyword>
<keyword evidence="1" id="KW-0805">Transcription regulation</keyword>
<dbReference type="RefSeq" id="WP_285234058.1">
    <property type="nucleotide sequence ID" value="NZ_CP116346.1"/>
</dbReference>
<dbReference type="Gene3D" id="1.10.10.10">
    <property type="entry name" value="Winged helix-like DNA-binding domain superfamily/Winged helix DNA-binding domain"/>
    <property type="match status" value="1"/>
</dbReference>
<dbReference type="GO" id="GO:0006355">
    <property type="term" value="P:regulation of DNA-templated transcription"/>
    <property type="evidence" value="ECO:0007669"/>
    <property type="project" value="InterPro"/>
</dbReference>
<feature type="DNA-binding region" description="OmpR/PhoB-type" evidence="5">
    <location>
        <begin position="124"/>
        <end position="218"/>
    </location>
</feature>
<sequence length="218" mass="23969">MHILLIEDDLDLGKALQAALRQGGFSSRWLRRGADAPERLDPVQQDAVLLDLGLPDGCGLQLLKRWRAQGAATPLLVMTARVGLADRLEGLDGGADDYLSKPFEIPELMARLRALLRRSAGQASENWRIGDLTIRPREREVRVCGRAVELSPREFDLLNLLAGEAGTVVPKGKLAQKLAPLGEALDFANLEMYLSNLRRKIGAERIGTVRGIGYRLLT</sequence>
<dbReference type="GO" id="GO:0032993">
    <property type="term" value="C:protein-DNA complex"/>
    <property type="evidence" value="ECO:0007669"/>
    <property type="project" value="TreeGrafter"/>
</dbReference>
<feature type="domain" description="Response regulatory" evidence="6">
    <location>
        <begin position="2"/>
        <end position="116"/>
    </location>
</feature>
<dbReference type="CDD" id="cd00383">
    <property type="entry name" value="trans_reg_C"/>
    <property type="match status" value="1"/>
</dbReference>
<protein>
    <submittedName>
        <fullName evidence="8">Response regulator transcription factor</fullName>
    </submittedName>
</protein>
<keyword evidence="3" id="KW-0804">Transcription</keyword>
<dbReference type="SUPFAM" id="SSF52172">
    <property type="entry name" value="CheY-like"/>
    <property type="match status" value="1"/>
</dbReference>
<dbReference type="EMBL" id="CP116346">
    <property type="protein sequence ID" value="WIT12955.1"/>
    <property type="molecule type" value="Genomic_DNA"/>
</dbReference>
<evidence type="ECO:0000256" key="1">
    <source>
        <dbReference type="ARBA" id="ARBA00023015"/>
    </source>
</evidence>
<name>A0AA95NET7_9BURK</name>
<evidence type="ECO:0000313" key="8">
    <source>
        <dbReference type="EMBL" id="WIT12955.1"/>
    </source>
</evidence>
<evidence type="ECO:0000256" key="5">
    <source>
        <dbReference type="PROSITE-ProRule" id="PRU01091"/>
    </source>
</evidence>
<dbReference type="InterPro" id="IPR001867">
    <property type="entry name" value="OmpR/PhoB-type_DNA-bd"/>
</dbReference>
<accession>A0AA95NET7</accession>
<reference evidence="8" key="1">
    <citation type="submission" date="2023-01" db="EMBL/GenBank/DDBJ databases">
        <title>Whole genome sequence of Paucibacter sp. S2-9 isolated from pond sediment.</title>
        <authorList>
            <person name="Jung J.Y."/>
        </authorList>
    </citation>
    <scope>NUCLEOTIDE SEQUENCE</scope>
    <source>
        <strain evidence="8">S2-9</strain>
    </source>
</reference>
<dbReference type="InterPro" id="IPR039420">
    <property type="entry name" value="WalR-like"/>
</dbReference>
<dbReference type="PROSITE" id="PS51755">
    <property type="entry name" value="OMPR_PHOB"/>
    <property type="match status" value="1"/>
</dbReference>
<dbReference type="PANTHER" id="PTHR48111:SF67">
    <property type="entry name" value="TRANSCRIPTIONAL REGULATORY PROTEIN TCTD"/>
    <property type="match status" value="1"/>
</dbReference>
<dbReference type="Pfam" id="PF00486">
    <property type="entry name" value="Trans_reg_C"/>
    <property type="match status" value="1"/>
</dbReference>
<dbReference type="CDD" id="cd17624">
    <property type="entry name" value="REC_OmpR_PmrA-like"/>
    <property type="match status" value="1"/>
</dbReference>
<dbReference type="SMART" id="SM00862">
    <property type="entry name" value="Trans_reg_C"/>
    <property type="match status" value="1"/>
</dbReference>
<keyword evidence="4" id="KW-0597">Phosphoprotein</keyword>
<dbReference type="GO" id="GO:0000976">
    <property type="term" value="F:transcription cis-regulatory region binding"/>
    <property type="evidence" value="ECO:0007669"/>
    <property type="project" value="TreeGrafter"/>
</dbReference>
<dbReference type="GO" id="GO:0005829">
    <property type="term" value="C:cytosol"/>
    <property type="evidence" value="ECO:0007669"/>
    <property type="project" value="TreeGrafter"/>
</dbReference>
<dbReference type="KEGG" id="pais:PFX98_04930"/>
<evidence type="ECO:0000256" key="4">
    <source>
        <dbReference type="PROSITE-ProRule" id="PRU00169"/>
    </source>
</evidence>
<dbReference type="AlphaFoldDB" id="A0AA95NET7"/>
<dbReference type="Gene3D" id="3.40.50.2300">
    <property type="match status" value="1"/>
</dbReference>
<evidence type="ECO:0000259" key="6">
    <source>
        <dbReference type="PROSITE" id="PS50110"/>
    </source>
</evidence>
<dbReference type="GO" id="GO:0000156">
    <property type="term" value="F:phosphorelay response regulator activity"/>
    <property type="evidence" value="ECO:0007669"/>
    <property type="project" value="TreeGrafter"/>
</dbReference>
<organism evidence="8 9">
    <name type="scientific">Paucibacter sediminis</name>
    <dbReference type="NCBI Taxonomy" id="3019553"/>
    <lineage>
        <taxon>Bacteria</taxon>
        <taxon>Pseudomonadati</taxon>
        <taxon>Pseudomonadota</taxon>
        <taxon>Betaproteobacteria</taxon>
        <taxon>Burkholderiales</taxon>
        <taxon>Sphaerotilaceae</taxon>
        <taxon>Roseateles</taxon>
    </lineage>
</organism>
<evidence type="ECO:0000259" key="7">
    <source>
        <dbReference type="PROSITE" id="PS51755"/>
    </source>
</evidence>
<dbReference type="PROSITE" id="PS50110">
    <property type="entry name" value="RESPONSE_REGULATORY"/>
    <property type="match status" value="1"/>
</dbReference>
<dbReference type="Pfam" id="PF00072">
    <property type="entry name" value="Response_reg"/>
    <property type="match status" value="1"/>
</dbReference>
<evidence type="ECO:0000313" key="9">
    <source>
        <dbReference type="Proteomes" id="UP001177769"/>
    </source>
</evidence>